<proteinExistence type="predicted"/>
<dbReference type="EMBL" id="MJEH01000024">
    <property type="protein sequence ID" value="OEH92606.1"/>
    <property type="molecule type" value="Genomic_DNA"/>
</dbReference>
<organism evidence="1 2">
    <name type="scientific">Bacillus solimangrovi</name>
    <dbReference type="NCBI Taxonomy" id="1305675"/>
    <lineage>
        <taxon>Bacteria</taxon>
        <taxon>Bacillati</taxon>
        <taxon>Bacillota</taxon>
        <taxon>Bacilli</taxon>
        <taxon>Bacillales</taxon>
        <taxon>Bacillaceae</taxon>
        <taxon>Bacillus</taxon>
    </lineage>
</organism>
<keyword evidence="2" id="KW-1185">Reference proteome</keyword>
<name>A0A1E5LEX4_9BACI</name>
<comment type="caution">
    <text evidence="1">The sequence shown here is derived from an EMBL/GenBank/DDBJ whole genome shotgun (WGS) entry which is preliminary data.</text>
</comment>
<evidence type="ECO:0000313" key="1">
    <source>
        <dbReference type="EMBL" id="OEH92606.1"/>
    </source>
</evidence>
<accession>A0A1E5LEX4</accession>
<dbReference type="STRING" id="1305675.BFG57_15095"/>
<sequence length="69" mass="8380">MFIYYLFENKEEDYHEKIYSSVVKNSKIPTILAKYDYTLRDMYKCGYITLKEVHHFLNNLIVAEGKMYL</sequence>
<reference evidence="1 2" key="1">
    <citation type="submission" date="2016-08" db="EMBL/GenBank/DDBJ databases">
        <title>Genome of Bacillus solimangrovi GH2-4.</title>
        <authorList>
            <person name="Lim S."/>
            <person name="Kim B.-C."/>
        </authorList>
    </citation>
    <scope>NUCLEOTIDE SEQUENCE [LARGE SCALE GENOMIC DNA]</scope>
    <source>
        <strain evidence="1 2">GH2-4</strain>
    </source>
</reference>
<protein>
    <submittedName>
        <fullName evidence="1">Uncharacterized protein</fullName>
    </submittedName>
</protein>
<gene>
    <name evidence="1" type="ORF">BFG57_15095</name>
</gene>
<evidence type="ECO:0000313" key="2">
    <source>
        <dbReference type="Proteomes" id="UP000095209"/>
    </source>
</evidence>
<dbReference type="AlphaFoldDB" id="A0A1E5LEX4"/>
<dbReference type="Proteomes" id="UP000095209">
    <property type="component" value="Unassembled WGS sequence"/>
</dbReference>